<dbReference type="InterPro" id="IPR007219">
    <property type="entry name" value="XnlR_reg_dom"/>
</dbReference>
<dbReference type="Gene3D" id="3.40.50.720">
    <property type="entry name" value="NAD(P)-binding Rossmann-like Domain"/>
    <property type="match status" value="1"/>
</dbReference>
<dbReference type="CDD" id="cd00377">
    <property type="entry name" value="ICL_PEPM"/>
    <property type="match status" value="1"/>
</dbReference>
<dbReference type="Pfam" id="PF13714">
    <property type="entry name" value="PEP_mutase"/>
    <property type="match status" value="1"/>
</dbReference>
<dbReference type="Pfam" id="PF04082">
    <property type="entry name" value="Fungal_trans"/>
    <property type="match status" value="1"/>
</dbReference>
<dbReference type="GO" id="GO:0003677">
    <property type="term" value="F:DNA binding"/>
    <property type="evidence" value="ECO:0007669"/>
    <property type="project" value="InterPro"/>
</dbReference>
<dbReference type="GO" id="GO:0046421">
    <property type="term" value="F:methylisocitrate lyase activity"/>
    <property type="evidence" value="ECO:0007669"/>
    <property type="project" value="UniProtKB-EC"/>
</dbReference>
<evidence type="ECO:0000256" key="3">
    <source>
        <dbReference type="ARBA" id="ARBA00023002"/>
    </source>
</evidence>
<evidence type="ECO:0000256" key="5">
    <source>
        <dbReference type="SAM" id="Coils"/>
    </source>
</evidence>
<proteinExistence type="inferred from homology"/>
<dbReference type="InterPro" id="IPR013154">
    <property type="entry name" value="ADH-like_N"/>
</dbReference>
<dbReference type="SUPFAM" id="SSF51735">
    <property type="entry name" value="NAD(P)-binding Rossmann-fold domains"/>
    <property type="match status" value="1"/>
</dbReference>
<dbReference type="GO" id="GO:0008270">
    <property type="term" value="F:zinc ion binding"/>
    <property type="evidence" value="ECO:0007669"/>
    <property type="project" value="InterPro"/>
</dbReference>
<comment type="similarity">
    <text evidence="2">Belongs to the zinc-containing alcohol dehydrogenase family.</text>
</comment>
<dbReference type="Pfam" id="PF08240">
    <property type="entry name" value="ADH_N"/>
    <property type="match status" value="1"/>
</dbReference>
<dbReference type="PANTHER" id="PTHR42905:SF2">
    <property type="entry name" value="PHOSPHOENOLPYRUVATE CARBOXYLASE FAMILY PROTEIN"/>
    <property type="match status" value="1"/>
</dbReference>
<keyword evidence="4" id="KW-0539">Nucleus</keyword>
<dbReference type="CDD" id="cd08249">
    <property type="entry name" value="enoyl_reductase_like"/>
    <property type="match status" value="1"/>
</dbReference>
<dbReference type="AlphaFoldDB" id="A0A7H8R9I7"/>
<dbReference type="GO" id="GO:0006351">
    <property type="term" value="P:DNA-templated transcription"/>
    <property type="evidence" value="ECO:0007669"/>
    <property type="project" value="InterPro"/>
</dbReference>
<dbReference type="PANTHER" id="PTHR42905">
    <property type="entry name" value="PHOSPHOENOLPYRUVATE CARBOXYLASE"/>
    <property type="match status" value="1"/>
</dbReference>
<comment type="catalytic activity">
    <reaction evidence="1">
        <text>(2S,3R)-3-hydroxybutane-1,2,3-tricarboxylate = pyruvate + succinate</text>
        <dbReference type="Rhea" id="RHEA:16809"/>
        <dbReference type="ChEBI" id="CHEBI:15361"/>
        <dbReference type="ChEBI" id="CHEBI:30031"/>
        <dbReference type="ChEBI" id="CHEBI:57429"/>
        <dbReference type="EC" id="4.1.3.30"/>
    </reaction>
</comment>
<dbReference type="SUPFAM" id="SSF51621">
    <property type="entry name" value="Phosphoenolpyruvate/pyruvate domain"/>
    <property type="match status" value="1"/>
</dbReference>
<feature type="region of interest" description="Disordered" evidence="6">
    <location>
        <begin position="321"/>
        <end position="340"/>
    </location>
</feature>
<dbReference type="Gene3D" id="3.20.20.60">
    <property type="entry name" value="Phosphoenolpyruvate-binding domains"/>
    <property type="match status" value="1"/>
</dbReference>
<dbReference type="InterPro" id="IPR036291">
    <property type="entry name" value="NAD(P)-bd_dom_sf"/>
</dbReference>
<feature type="region of interest" description="Disordered" evidence="6">
    <location>
        <begin position="772"/>
        <end position="804"/>
    </location>
</feature>
<keyword evidence="9" id="KW-1185">Reference proteome</keyword>
<dbReference type="Proteomes" id="UP000509510">
    <property type="component" value="Chromosome IV"/>
</dbReference>
<name>A0A7H8R9I7_TALRU</name>
<feature type="coiled-coil region" evidence="5">
    <location>
        <begin position="282"/>
        <end position="309"/>
    </location>
</feature>
<feature type="domain" description="Enoyl reductase (ER)" evidence="7">
    <location>
        <begin position="852"/>
        <end position="1178"/>
    </location>
</feature>
<reference evidence="9" key="1">
    <citation type="submission" date="2020-06" db="EMBL/GenBank/DDBJ databases">
        <title>A chromosome-scale genome assembly of Talaromyces rugulosus W13939.</title>
        <authorList>
            <person name="Wang B."/>
            <person name="Guo L."/>
            <person name="Ye K."/>
            <person name="Wang L."/>
        </authorList>
    </citation>
    <scope>NUCLEOTIDE SEQUENCE [LARGE SCALE GENOMIC DNA]</scope>
    <source>
        <strain evidence="9">W13939</strain>
    </source>
</reference>
<evidence type="ECO:0000256" key="1">
    <source>
        <dbReference type="ARBA" id="ARBA00001050"/>
    </source>
</evidence>
<evidence type="ECO:0000313" key="8">
    <source>
        <dbReference type="EMBL" id="QKX61373.1"/>
    </source>
</evidence>
<dbReference type="InterPro" id="IPR015813">
    <property type="entry name" value="Pyrv/PenolPyrv_kinase-like_dom"/>
</dbReference>
<keyword evidence="5" id="KW-0175">Coiled coil</keyword>
<organism evidence="8 9">
    <name type="scientific">Talaromyces rugulosus</name>
    <name type="common">Penicillium rugulosum</name>
    <dbReference type="NCBI Taxonomy" id="121627"/>
    <lineage>
        <taxon>Eukaryota</taxon>
        <taxon>Fungi</taxon>
        <taxon>Dikarya</taxon>
        <taxon>Ascomycota</taxon>
        <taxon>Pezizomycotina</taxon>
        <taxon>Eurotiomycetes</taxon>
        <taxon>Eurotiomycetidae</taxon>
        <taxon>Eurotiales</taxon>
        <taxon>Trichocomaceae</taxon>
        <taxon>Talaromyces</taxon>
        <taxon>Talaromyces sect. Islandici</taxon>
    </lineage>
</organism>
<dbReference type="InterPro" id="IPR040442">
    <property type="entry name" value="Pyrv_kinase-like_dom_sf"/>
</dbReference>
<evidence type="ECO:0000313" key="9">
    <source>
        <dbReference type="Proteomes" id="UP000509510"/>
    </source>
</evidence>
<protein>
    <recommendedName>
        <fullName evidence="7">Enoyl reductase (ER) domain-containing protein</fullName>
    </recommendedName>
</protein>
<dbReference type="SMART" id="SM00829">
    <property type="entry name" value="PKS_ER"/>
    <property type="match status" value="1"/>
</dbReference>
<evidence type="ECO:0000256" key="2">
    <source>
        <dbReference type="ARBA" id="ARBA00008072"/>
    </source>
</evidence>
<dbReference type="RefSeq" id="XP_035347548.1">
    <property type="nucleotide sequence ID" value="XM_035491655.1"/>
</dbReference>
<dbReference type="EMBL" id="CP055901">
    <property type="protein sequence ID" value="QKX61373.1"/>
    <property type="molecule type" value="Genomic_DNA"/>
</dbReference>
<feature type="compositionally biased region" description="Polar residues" evidence="6">
    <location>
        <begin position="772"/>
        <end position="790"/>
    </location>
</feature>
<dbReference type="InterPro" id="IPR039556">
    <property type="entry name" value="ICL/PEPM"/>
</dbReference>
<dbReference type="KEGG" id="trg:TRUGW13939_08521"/>
<accession>A0A7H8R9I7</accession>
<evidence type="ECO:0000259" key="7">
    <source>
        <dbReference type="SMART" id="SM00829"/>
    </source>
</evidence>
<dbReference type="InterPro" id="IPR011032">
    <property type="entry name" value="GroES-like_sf"/>
</dbReference>
<evidence type="ECO:0000256" key="6">
    <source>
        <dbReference type="SAM" id="MobiDB-lite"/>
    </source>
</evidence>
<dbReference type="InterPro" id="IPR047122">
    <property type="entry name" value="Trans-enoyl_RdTase-like"/>
</dbReference>
<dbReference type="SUPFAM" id="SSF50129">
    <property type="entry name" value="GroES-like"/>
    <property type="match status" value="1"/>
</dbReference>
<dbReference type="GeneID" id="55996010"/>
<dbReference type="PROSITE" id="PS00161">
    <property type="entry name" value="ISOCITRATE_LYASE"/>
    <property type="match status" value="1"/>
</dbReference>
<dbReference type="InterPro" id="IPR020843">
    <property type="entry name" value="ER"/>
</dbReference>
<dbReference type="CDD" id="cd12148">
    <property type="entry name" value="fungal_TF_MHR"/>
    <property type="match status" value="1"/>
</dbReference>
<dbReference type="Gene3D" id="3.90.180.10">
    <property type="entry name" value="Medium-chain alcohol dehydrogenases, catalytic domain"/>
    <property type="match status" value="1"/>
</dbReference>
<dbReference type="GO" id="GO:0016651">
    <property type="term" value="F:oxidoreductase activity, acting on NAD(P)H"/>
    <property type="evidence" value="ECO:0007669"/>
    <property type="project" value="InterPro"/>
</dbReference>
<evidence type="ECO:0000256" key="4">
    <source>
        <dbReference type="ARBA" id="ARBA00023242"/>
    </source>
</evidence>
<keyword evidence="3" id="KW-0560">Oxidoreductase</keyword>
<gene>
    <name evidence="8" type="ORF">TRUGW13939_08521</name>
</gene>
<dbReference type="OrthoDB" id="3163292at2759"/>
<sequence length="1193" mass="132409">MPPSQEQKLSAAARLRANLADQSKTIICPGIYDGITARIALNEGFEHIYMTGAGTAATRLGVPDLGLATMNDMVANARTIASLDRSIPLIADADTGYGGPLMVARTVKEYMTAGVAAMHIEDQVVTKRCGHLSNKELVDEDIYLSRIRAAVMAREELSESWPGMDIVIIARTDSLQSLGYDAAVKRLQNAVSIGADVAFLEGMTTMEQCRSVCTDLAPTPVLLNMVAGGVTPDLSADEAAGLGFKIIIFPAVCLSPVVDVVTQALKTFKTSRRNENAGSKRKAQMQREIDSLRQQAQVQANRSTELNENIQAIYLSSPSEHPHEEAVVDSDTSRQHENIEDQTTRLQKTITIPRAIDGLELESYKIDDCFSLFFKHYFKTLPIVDQRNDPNWFYDYSPLLFWTILAIGSRKYEQDPTILESLGPKVTALTMQSMLKPHEHMKTIQSLLLLCMWPFPMDTMITDVSLSMTGVAMQLALQNGLHSFGRRQDFTVQITQNEKQDLFRPRLWSHCKAVCQITSIVNGLQPSVITDAFDLPPDQQQEALNILSPDIFWAHKLQGAFTRAITALMAHIYPVTSKPLCPLIDNWDNQILEVVQQGGGYLAHDQVSVLFMRLHIGTFYFYDNDEPARHSRLIALYNTACSFIDAVASADKNHDYALYTPEFIYRSLNLAACAILRISRSNLREYVDVVIGERAYFSCINVLKRRMIRNNDLNGRTTGVLTQLWRSPQAFKQKDGSYNSLVVRIRSRGSMGIFFDCFWYWQREFNNQIDPYYDQSNTSQPSATTNSQEGETVVAPPTSDPGVTPHIDPTTVTGDEQLFPFLNTEFFPDWDSMDGFQIPSFETMLELIIHPGPKTELIESSIPVPNDDQIVIRVIVSGSNPKDWKRPEWLDVHINQGDDIAGTVYLVGKNVTEFKPGDRVAAFHEIMGPGGSYAEYALAWASTTFHIPHKTSFEEAATIPLAAMTAALGVFSRLELCDPWTPRHPDNPVLIYGGATAVGSFALKFAIKANVHPLIVVAGGGAKYAESLIDRSKGDTIVDYRKGADSLVEEIQSILGKYKVNKLTHAFDTVCAHGSFKNILRVLDPTQGKVACVLPLTEDQLPSSPVNAEILQTNVRCVHGQPGGLPGDPDFGFVYFRYFAKGLMEGWFSGHPYQVREGGLDGVEGALRDLKEGKASAVKYVFRIEDTPALKRT</sequence>
<dbReference type="InterPro" id="IPR018523">
    <property type="entry name" value="Isocitrate_lyase_ph_CS"/>
</dbReference>